<feature type="compositionally biased region" description="Polar residues" evidence="1">
    <location>
        <begin position="132"/>
        <end position="146"/>
    </location>
</feature>
<sequence length="167" mass="19087">MPSMPISEETSQELPAAESVQNQREMQLVMLFQGLIFMDRHPYYSITAAQSAAILPVVRKSMEEGSIDESERKAIINVLTDEQKTFLDDQSKQVKLRMADRMNNHRDNLSAAEREKFVNAFEKKRKVEQQEETGTSSRVNNENQTPDPRGMGDSIEQQLVKLLVSKK</sequence>
<feature type="region of interest" description="Disordered" evidence="1">
    <location>
        <begin position="1"/>
        <end position="20"/>
    </location>
</feature>
<dbReference type="AlphaFoldDB" id="A0A1C1A0Y8"/>
<feature type="region of interest" description="Disordered" evidence="1">
    <location>
        <begin position="121"/>
        <end position="155"/>
    </location>
</feature>
<evidence type="ECO:0000256" key="1">
    <source>
        <dbReference type="SAM" id="MobiDB-lite"/>
    </source>
</evidence>
<organism evidence="2 3">
    <name type="scientific">Paenibacillus pectinilyticus</name>
    <dbReference type="NCBI Taxonomy" id="512399"/>
    <lineage>
        <taxon>Bacteria</taxon>
        <taxon>Bacillati</taxon>
        <taxon>Bacillota</taxon>
        <taxon>Bacilli</taxon>
        <taxon>Bacillales</taxon>
        <taxon>Paenibacillaceae</taxon>
        <taxon>Paenibacillus</taxon>
    </lineage>
</organism>
<reference evidence="3" key="1">
    <citation type="submission" date="2016-05" db="EMBL/GenBank/DDBJ databases">
        <title>Paenibacillus oryzae. sp. nov., isolated from the rice root.</title>
        <authorList>
            <person name="Zhang J."/>
            <person name="Zhang X."/>
        </authorList>
    </citation>
    <scope>NUCLEOTIDE SEQUENCE [LARGE SCALE GENOMIC DNA]</scope>
    <source>
        <strain evidence="3">KCTC13222</strain>
    </source>
</reference>
<keyword evidence="3" id="KW-1185">Reference proteome</keyword>
<gene>
    <name evidence="2" type="ORF">A8709_25570</name>
</gene>
<evidence type="ECO:0000313" key="3">
    <source>
        <dbReference type="Proteomes" id="UP000093309"/>
    </source>
</evidence>
<protein>
    <submittedName>
        <fullName evidence="2">Uncharacterized protein</fullName>
    </submittedName>
</protein>
<dbReference type="STRING" id="512399.A8709_25570"/>
<feature type="compositionally biased region" description="Polar residues" evidence="1">
    <location>
        <begin position="8"/>
        <end position="20"/>
    </location>
</feature>
<dbReference type="EMBL" id="LYPC01000020">
    <property type="protein sequence ID" value="OCT14205.1"/>
    <property type="molecule type" value="Genomic_DNA"/>
</dbReference>
<proteinExistence type="predicted"/>
<accession>A0A1C1A0Y8</accession>
<dbReference type="Proteomes" id="UP000093309">
    <property type="component" value="Unassembled WGS sequence"/>
</dbReference>
<evidence type="ECO:0000313" key="2">
    <source>
        <dbReference type="EMBL" id="OCT14205.1"/>
    </source>
</evidence>
<name>A0A1C1A0Y8_9BACL</name>
<comment type="caution">
    <text evidence="2">The sequence shown here is derived from an EMBL/GenBank/DDBJ whole genome shotgun (WGS) entry which is preliminary data.</text>
</comment>